<reference evidence="2" key="2">
    <citation type="submission" date="2015-01" db="EMBL/GenBank/DDBJ databases">
        <title>Evolutionary Origins and Diversification of the Mycorrhizal Mutualists.</title>
        <authorList>
            <consortium name="DOE Joint Genome Institute"/>
            <consortium name="Mycorrhizal Genomics Consortium"/>
            <person name="Kohler A."/>
            <person name="Kuo A."/>
            <person name="Nagy L.G."/>
            <person name="Floudas D."/>
            <person name="Copeland A."/>
            <person name="Barry K.W."/>
            <person name="Cichocki N."/>
            <person name="Veneault-Fourrey C."/>
            <person name="LaButti K."/>
            <person name="Lindquist E.A."/>
            <person name="Lipzen A."/>
            <person name="Lundell T."/>
            <person name="Morin E."/>
            <person name="Murat C."/>
            <person name="Riley R."/>
            <person name="Ohm R."/>
            <person name="Sun H."/>
            <person name="Tunlid A."/>
            <person name="Henrissat B."/>
            <person name="Grigoriev I.V."/>
            <person name="Hibbett D.S."/>
            <person name="Martin F."/>
        </authorList>
    </citation>
    <scope>NUCLEOTIDE SEQUENCE [LARGE SCALE GENOMIC DNA]</scope>
    <source>
        <strain evidence="2">441</strain>
    </source>
</reference>
<keyword evidence="2" id="KW-1185">Reference proteome</keyword>
<dbReference type="EMBL" id="KN834072">
    <property type="protein sequence ID" value="KIK12542.1"/>
    <property type="molecule type" value="Genomic_DNA"/>
</dbReference>
<reference evidence="1 2" key="1">
    <citation type="submission" date="2014-04" db="EMBL/GenBank/DDBJ databases">
        <authorList>
            <consortium name="DOE Joint Genome Institute"/>
            <person name="Kuo A."/>
            <person name="Kohler A."/>
            <person name="Costa M.D."/>
            <person name="Nagy L.G."/>
            <person name="Floudas D."/>
            <person name="Copeland A."/>
            <person name="Barry K.W."/>
            <person name="Cichocki N."/>
            <person name="Veneault-Fourrey C."/>
            <person name="LaButti K."/>
            <person name="Lindquist E.A."/>
            <person name="Lipzen A."/>
            <person name="Lundell T."/>
            <person name="Morin E."/>
            <person name="Murat C."/>
            <person name="Sun H."/>
            <person name="Tunlid A."/>
            <person name="Henrissat B."/>
            <person name="Grigoriev I.V."/>
            <person name="Hibbett D.S."/>
            <person name="Martin F."/>
            <person name="Nordberg H.P."/>
            <person name="Cantor M.N."/>
            <person name="Hua S.X."/>
        </authorList>
    </citation>
    <scope>NUCLEOTIDE SEQUENCE [LARGE SCALE GENOMIC DNA]</scope>
    <source>
        <strain evidence="1 2">441</strain>
    </source>
</reference>
<gene>
    <name evidence="1" type="ORF">PISMIDRAFT_689369</name>
</gene>
<evidence type="ECO:0000313" key="1">
    <source>
        <dbReference type="EMBL" id="KIK12542.1"/>
    </source>
</evidence>
<name>A0A0C9YQD8_9AGAM</name>
<proteinExistence type="predicted"/>
<dbReference type="AlphaFoldDB" id="A0A0C9YQD8"/>
<sequence>MSIVDSYHNMSDARLSPLTIHLRYSTSFAPSRLHTDTTHTFHTHEDRHPCY</sequence>
<dbReference type="Proteomes" id="UP000054018">
    <property type="component" value="Unassembled WGS sequence"/>
</dbReference>
<accession>A0A0C9YQD8</accession>
<organism evidence="1 2">
    <name type="scientific">Pisolithus microcarpus 441</name>
    <dbReference type="NCBI Taxonomy" id="765257"/>
    <lineage>
        <taxon>Eukaryota</taxon>
        <taxon>Fungi</taxon>
        <taxon>Dikarya</taxon>
        <taxon>Basidiomycota</taxon>
        <taxon>Agaricomycotina</taxon>
        <taxon>Agaricomycetes</taxon>
        <taxon>Agaricomycetidae</taxon>
        <taxon>Boletales</taxon>
        <taxon>Sclerodermatineae</taxon>
        <taxon>Pisolithaceae</taxon>
        <taxon>Pisolithus</taxon>
    </lineage>
</organism>
<protein>
    <submittedName>
        <fullName evidence="1">Uncharacterized protein</fullName>
    </submittedName>
</protein>
<evidence type="ECO:0000313" key="2">
    <source>
        <dbReference type="Proteomes" id="UP000054018"/>
    </source>
</evidence>
<dbReference type="HOGENOM" id="CLU_3107283_0_0_1"/>